<reference evidence="1" key="1">
    <citation type="submission" date="2021-06" db="EMBL/GenBank/DDBJ databases">
        <authorList>
            <person name="Hodson N. C."/>
            <person name="Mongue J. A."/>
            <person name="Jaron S. K."/>
        </authorList>
    </citation>
    <scope>NUCLEOTIDE SEQUENCE</scope>
</reference>
<feature type="non-terminal residue" evidence="1">
    <location>
        <position position="1"/>
    </location>
</feature>
<dbReference type="AlphaFoldDB" id="A0A8J2K1I3"/>
<evidence type="ECO:0000313" key="2">
    <source>
        <dbReference type="Proteomes" id="UP000708208"/>
    </source>
</evidence>
<organism evidence="1 2">
    <name type="scientific">Allacma fusca</name>
    <dbReference type="NCBI Taxonomy" id="39272"/>
    <lineage>
        <taxon>Eukaryota</taxon>
        <taxon>Metazoa</taxon>
        <taxon>Ecdysozoa</taxon>
        <taxon>Arthropoda</taxon>
        <taxon>Hexapoda</taxon>
        <taxon>Collembola</taxon>
        <taxon>Symphypleona</taxon>
        <taxon>Sminthuridae</taxon>
        <taxon>Allacma</taxon>
    </lineage>
</organism>
<sequence length="53" mass="6232">GEGIIFTVEGQSIIFILDYFRAKFYQVDLSAGVHWKHEEEHELQLYRFISSSP</sequence>
<name>A0A8J2K1I3_9HEXA</name>
<dbReference type="Proteomes" id="UP000708208">
    <property type="component" value="Unassembled WGS sequence"/>
</dbReference>
<accession>A0A8J2K1I3</accession>
<gene>
    <name evidence="1" type="ORF">AFUS01_LOCUS19040</name>
</gene>
<proteinExistence type="predicted"/>
<comment type="caution">
    <text evidence="1">The sequence shown here is derived from an EMBL/GenBank/DDBJ whole genome shotgun (WGS) entry which is preliminary data.</text>
</comment>
<evidence type="ECO:0000313" key="1">
    <source>
        <dbReference type="EMBL" id="CAG7730392.1"/>
    </source>
</evidence>
<dbReference type="EMBL" id="CAJVCH010193528">
    <property type="protein sequence ID" value="CAG7730392.1"/>
    <property type="molecule type" value="Genomic_DNA"/>
</dbReference>
<keyword evidence="2" id="KW-1185">Reference proteome</keyword>
<protein>
    <submittedName>
        <fullName evidence="1">Uncharacterized protein</fullName>
    </submittedName>
</protein>